<dbReference type="GeneID" id="10153220"/>
<reference evidence="2" key="1">
    <citation type="submission" date="2010-11" db="EMBL/GenBank/DDBJ databases">
        <title>The complete genome of Desulfurococcus mucosus DSM 2162.</title>
        <authorList>
            <consortium name="US DOE Joint Genome Institute (JGI-PGF)"/>
            <person name="Lucas S."/>
            <person name="Copeland A."/>
            <person name="Lapidus A."/>
            <person name="Bruce D."/>
            <person name="Goodwin L."/>
            <person name="Pitluck S."/>
            <person name="Kyrpides N."/>
            <person name="Mavromatis K."/>
            <person name="Pagani I."/>
            <person name="Ivanova N."/>
            <person name="Ovchinnikova G."/>
            <person name="Chertkov O."/>
            <person name="Held B."/>
            <person name="Brettin T."/>
            <person name="Detter J.C."/>
            <person name="Tapia R."/>
            <person name="Han C."/>
            <person name="Land M."/>
            <person name="Hauser L."/>
            <person name="Markowitz V."/>
            <person name="Cheng J.-F."/>
            <person name="Hugenholtz P."/>
            <person name="Woyke T."/>
            <person name="Wu D."/>
            <person name="Wirth R."/>
            <person name="Bilek Y."/>
            <person name="Hader T."/>
            <person name="Klenk H.-P."/>
            <person name="Eisen J.A."/>
        </authorList>
    </citation>
    <scope>NUCLEOTIDE SEQUENCE [LARGE SCALE GENOMIC DNA]</scope>
    <source>
        <strain evidence="2">ATCC 35584 / DSM 2162 / JCM 9187 / O7/1</strain>
    </source>
</reference>
<evidence type="ECO:0000313" key="1">
    <source>
        <dbReference type="EMBL" id="ADV64837.1"/>
    </source>
</evidence>
<dbReference type="OrthoDB" id="379279at2157"/>
<accession>E8R8L1</accession>
<dbReference type="RefSeq" id="WP_013562059.1">
    <property type="nucleotide sequence ID" value="NC_014961.1"/>
</dbReference>
<sequence length="87" mass="9337" precursor="true">MTLRVKVLLLGVLADAAGTHMEEHALKDGSRVSELIEAVVKRHSGLKALVETLPVLNIYVNGRHVDLNHALGDGDEVVIAPPFYEGG</sequence>
<protein>
    <submittedName>
        <fullName evidence="1">ThiamineS protein</fullName>
    </submittedName>
</protein>
<dbReference type="eggNOG" id="arCOG00536">
    <property type="taxonomic scope" value="Archaea"/>
</dbReference>
<name>E8R8L1_DESM0</name>
<reference evidence="1 2" key="2">
    <citation type="journal article" date="2011" name="Stand. Genomic Sci.">
        <title>Complete genome sequence of Desulfurococcus mucosus type strain (O7/1).</title>
        <authorList>
            <person name="Wirth R."/>
            <person name="Chertkov O."/>
            <person name="Held B."/>
            <person name="Lapidus A."/>
            <person name="Nolan M."/>
            <person name="Lucas S."/>
            <person name="Hammon N."/>
            <person name="Deshpande S."/>
            <person name="Cheng J.F."/>
            <person name="Tapia R."/>
            <person name="Han C."/>
            <person name="Goodwin L."/>
            <person name="Pitluck S."/>
            <person name="Liolios K."/>
            <person name="Ioanna P."/>
            <person name="Ivanova N."/>
            <person name="Mavromatis K."/>
            <person name="Mikhailova N."/>
            <person name="Pati A."/>
            <person name="Chen A."/>
            <person name="Palaniappan K."/>
            <person name="Land M."/>
            <person name="Hauser L."/>
            <person name="Chang Y.J."/>
            <person name="Jeffries C.D."/>
            <person name="Bilek Y."/>
            <person name="Hader T."/>
            <person name="Rohde M."/>
            <person name="Spring S."/>
            <person name="Sikorski J."/>
            <person name="Goker M."/>
            <person name="Woyke T."/>
            <person name="Bristow J."/>
            <person name="Eisen J.A."/>
            <person name="Markowitz V."/>
            <person name="Hugenholtz P."/>
            <person name="Kyrpides N.C."/>
            <person name="Klenk H.P."/>
        </authorList>
    </citation>
    <scope>NUCLEOTIDE SEQUENCE [LARGE SCALE GENOMIC DNA]</scope>
    <source>
        <strain evidence="2">ATCC 35584 / DSM 2162 / JCM 9187 / O7/1</strain>
    </source>
</reference>
<gene>
    <name evidence="1" type="ordered locus">Desmu_0527</name>
</gene>
<dbReference type="KEGG" id="dmu:Desmu_0527"/>
<dbReference type="Pfam" id="PF02597">
    <property type="entry name" value="ThiS"/>
    <property type="match status" value="1"/>
</dbReference>
<dbReference type="STRING" id="765177.Desmu_0527"/>
<organism evidence="1 2">
    <name type="scientific">Desulfurococcus mucosus (strain ATCC 35584 / DSM 2162 / JCM 9187 / O7/1)</name>
    <dbReference type="NCBI Taxonomy" id="765177"/>
    <lineage>
        <taxon>Archaea</taxon>
        <taxon>Thermoproteota</taxon>
        <taxon>Thermoprotei</taxon>
        <taxon>Desulfurococcales</taxon>
        <taxon>Desulfurococcaceae</taxon>
        <taxon>Desulfurococcus</taxon>
    </lineage>
</organism>
<dbReference type="Proteomes" id="UP000001068">
    <property type="component" value="Chromosome"/>
</dbReference>
<dbReference type="HOGENOM" id="CLU_114601_4_3_2"/>
<dbReference type="InterPro" id="IPR012675">
    <property type="entry name" value="Beta-grasp_dom_sf"/>
</dbReference>
<dbReference type="SUPFAM" id="SSF54285">
    <property type="entry name" value="MoaD/ThiS"/>
    <property type="match status" value="1"/>
</dbReference>
<dbReference type="CDD" id="cd00754">
    <property type="entry name" value="Ubl_MoaD"/>
    <property type="match status" value="1"/>
</dbReference>
<proteinExistence type="predicted"/>
<evidence type="ECO:0000313" key="2">
    <source>
        <dbReference type="Proteomes" id="UP000001068"/>
    </source>
</evidence>
<dbReference type="EMBL" id="CP002363">
    <property type="protein sequence ID" value="ADV64837.1"/>
    <property type="molecule type" value="Genomic_DNA"/>
</dbReference>
<dbReference type="AlphaFoldDB" id="E8R8L1"/>
<keyword evidence="2" id="KW-1185">Reference proteome</keyword>
<dbReference type="InterPro" id="IPR003749">
    <property type="entry name" value="ThiS/MoaD-like"/>
</dbReference>
<dbReference type="InterPro" id="IPR016155">
    <property type="entry name" value="Mopterin_synth/thiamin_S_b"/>
</dbReference>
<dbReference type="Gene3D" id="3.10.20.30">
    <property type="match status" value="1"/>
</dbReference>